<evidence type="ECO:0000256" key="1">
    <source>
        <dbReference type="ARBA" id="ARBA00005101"/>
    </source>
</evidence>
<dbReference type="SUPFAM" id="SSF52768">
    <property type="entry name" value="Arginase/deacetylase"/>
    <property type="match status" value="1"/>
</dbReference>
<evidence type="ECO:0000313" key="6">
    <source>
        <dbReference type="EMBL" id="SDG31565.1"/>
    </source>
</evidence>
<evidence type="ECO:0000256" key="2">
    <source>
        <dbReference type="ARBA" id="ARBA00005947"/>
    </source>
</evidence>
<dbReference type="GO" id="GO:0004407">
    <property type="term" value="F:histone deacetylase activity"/>
    <property type="evidence" value="ECO:0007669"/>
    <property type="project" value="TreeGrafter"/>
</dbReference>
<name>A0A1G7T8F0_9ACTN</name>
<dbReference type="InterPro" id="IPR023801">
    <property type="entry name" value="His_deacetylse_dom"/>
</dbReference>
<dbReference type="InterPro" id="IPR000286">
    <property type="entry name" value="HDACs"/>
</dbReference>
<organism evidence="6 7">
    <name type="scientific">Klenkia brasiliensis</name>
    <dbReference type="NCBI Taxonomy" id="333142"/>
    <lineage>
        <taxon>Bacteria</taxon>
        <taxon>Bacillati</taxon>
        <taxon>Actinomycetota</taxon>
        <taxon>Actinomycetes</taxon>
        <taxon>Geodermatophilales</taxon>
        <taxon>Geodermatophilaceae</taxon>
        <taxon>Klenkia</taxon>
    </lineage>
</organism>
<keyword evidence="4" id="KW-0006">Acetoin catabolism</keyword>
<accession>A0A1G7T8F0</accession>
<dbReference type="RefSeq" id="WP_091062627.1">
    <property type="nucleotide sequence ID" value="NZ_FNCF01000003.1"/>
</dbReference>
<feature type="domain" description="Histone deacetylase" evidence="5">
    <location>
        <begin position="22"/>
        <end position="317"/>
    </location>
</feature>
<dbReference type="Pfam" id="PF00850">
    <property type="entry name" value="Hist_deacetyl"/>
    <property type="match status" value="1"/>
</dbReference>
<dbReference type="UniPathway" id="UPA00040"/>
<protein>
    <recommendedName>
        <fullName evidence="3">Acetoin utilization protein AcuC</fullName>
    </recommendedName>
</protein>
<dbReference type="AlphaFoldDB" id="A0A1G7T8F0"/>
<sequence>MSDAVSVVWDDAYLGYTWGGDHPMHPVRLDLTMRLADTLGVLAGDRVDVVRPETAGEDLLTLVHDAEYLDAVRRAPADPAGVGHGLGGSDNPVFDGIYESAALIAGGSVTAARLIHEGRAQHAVNIAGGMHHAMRGYASGFCVFNDAAIAIAWLLGQGYERIAYVDLDVHHGDGVQAAFWSDPRVLTVSIHQTPLTLFPGTGYPEETGDPDRAPGTAVNLALPNGTDDSGWLRAFHAVVPGVVKAFAPQILVTQCGCDTHHEDPLADLGLTVDGQRASYAAVHQLSHEVCDGKWLALGGGGYGLVRCVPRAWTHLIAEASGHPLAPGTAIPDSWARDVLAKGLRIEPPGSMTEGGWTGFARWDPFTENRVDRAVTRARTAAYPLFGLDPDDPRD</sequence>
<dbReference type="PANTHER" id="PTHR10625">
    <property type="entry name" value="HISTONE DEACETYLASE HDAC1-RELATED"/>
    <property type="match status" value="1"/>
</dbReference>
<dbReference type="Proteomes" id="UP000198863">
    <property type="component" value="Unassembled WGS sequence"/>
</dbReference>
<dbReference type="InterPro" id="IPR037138">
    <property type="entry name" value="His_deacetylse_dom_sf"/>
</dbReference>
<comment type="similarity">
    <text evidence="2">Belongs to the histone deacetylase family.</text>
</comment>
<evidence type="ECO:0000259" key="5">
    <source>
        <dbReference type="Pfam" id="PF00850"/>
    </source>
</evidence>
<dbReference type="PRINTS" id="PR01270">
    <property type="entry name" value="HDASUPER"/>
</dbReference>
<keyword evidence="7" id="KW-1185">Reference proteome</keyword>
<comment type="pathway">
    <text evidence="1">Ketone degradation; acetoin degradation.</text>
</comment>
<evidence type="ECO:0000313" key="7">
    <source>
        <dbReference type="Proteomes" id="UP000198863"/>
    </source>
</evidence>
<dbReference type="PANTHER" id="PTHR10625:SF10">
    <property type="entry name" value="HISTONE DEACETYLASE HDAC1"/>
    <property type="match status" value="1"/>
</dbReference>
<dbReference type="PRINTS" id="PR01272">
    <property type="entry name" value="ACUCPROTEIN"/>
</dbReference>
<dbReference type="EMBL" id="FNCF01000003">
    <property type="protein sequence ID" value="SDG31565.1"/>
    <property type="molecule type" value="Genomic_DNA"/>
</dbReference>
<dbReference type="Gene3D" id="3.40.800.20">
    <property type="entry name" value="Histone deacetylase domain"/>
    <property type="match status" value="1"/>
</dbReference>
<dbReference type="GO" id="GO:0040029">
    <property type="term" value="P:epigenetic regulation of gene expression"/>
    <property type="evidence" value="ECO:0007669"/>
    <property type="project" value="TreeGrafter"/>
</dbReference>
<dbReference type="GO" id="GO:0045150">
    <property type="term" value="P:acetoin catabolic process"/>
    <property type="evidence" value="ECO:0007669"/>
    <property type="project" value="UniProtKB-UniPathway"/>
</dbReference>
<gene>
    <name evidence="6" type="ORF">SAMN05660324_2357</name>
</gene>
<reference evidence="7" key="1">
    <citation type="submission" date="2016-10" db="EMBL/GenBank/DDBJ databases">
        <authorList>
            <person name="Varghese N."/>
            <person name="Submissions S."/>
        </authorList>
    </citation>
    <scope>NUCLEOTIDE SEQUENCE [LARGE SCALE GENOMIC DNA]</scope>
    <source>
        <strain evidence="7">DSM 44526</strain>
    </source>
</reference>
<dbReference type="InterPro" id="IPR003085">
    <property type="entry name" value="AcuC"/>
</dbReference>
<evidence type="ECO:0000256" key="3">
    <source>
        <dbReference type="ARBA" id="ARBA00020218"/>
    </source>
</evidence>
<dbReference type="CDD" id="cd09994">
    <property type="entry name" value="HDAC_AcuC_like"/>
    <property type="match status" value="1"/>
</dbReference>
<proteinExistence type="inferred from homology"/>
<evidence type="ECO:0000256" key="4">
    <source>
        <dbReference type="ARBA" id="ARBA00022627"/>
    </source>
</evidence>
<dbReference type="InterPro" id="IPR023696">
    <property type="entry name" value="Ureohydrolase_dom_sf"/>
</dbReference>
<dbReference type="OrthoDB" id="9808367at2"/>